<dbReference type="GO" id="GO:0004721">
    <property type="term" value="F:phosphoprotein phosphatase activity"/>
    <property type="evidence" value="ECO:0007669"/>
    <property type="project" value="TreeGrafter"/>
</dbReference>
<keyword evidence="4" id="KW-1003">Cell membrane</keyword>
<comment type="caution">
    <text evidence="13">The sequence shown here is derived from an EMBL/GenBank/DDBJ whole genome shotgun (WGS) entry which is preliminary data.</text>
</comment>
<dbReference type="PANTHER" id="PTHR45453">
    <property type="entry name" value="PHOSPHATE REGULON SENSOR PROTEIN PHOR"/>
    <property type="match status" value="1"/>
</dbReference>
<dbReference type="Gene3D" id="3.30.565.10">
    <property type="entry name" value="Histidine kinase-like ATPase, C-terminal domain"/>
    <property type="match status" value="1"/>
</dbReference>
<dbReference type="EMBL" id="AJGH01000130">
    <property type="protein sequence ID" value="EIC94587.1"/>
    <property type="molecule type" value="Genomic_DNA"/>
</dbReference>
<dbReference type="InterPro" id="IPR036890">
    <property type="entry name" value="HATPase_C_sf"/>
</dbReference>
<evidence type="ECO:0000259" key="12">
    <source>
        <dbReference type="PROSITE" id="PS50109"/>
    </source>
</evidence>
<evidence type="ECO:0000256" key="6">
    <source>
        <dbReference type="ARBA" id="ARBA00022692"/>
    </source>
</evidence>
<dbReference type="InterPro" id="IPR004358">
    <property type="entry name" value="Sig_transdc_His_kin-like_C"/>
</dbReference>
<dbReference type="InterPro" id="IPR003594">
    <property type="entry name" value="HATPase_dom"/>
</dbReference>
<keyword evidence="5" id="KW-0808">Transferase</keyword>
<name>I0R4H9_9FIRM</name>
<protein>
    <recommendedName>
        <fullName evidence="3">histidine kinase</fullName>
        <ecNumber evidence="3">2.7.13.3</ecNumber>
    </recommendedName>
</protein>
<evidence type="ECO:0000256" key="4">
    <source>
        <dbReference type="ARBA" id="ARBA00022475"/>
    </source>
</evidence>
<dbReference type="GO" id="GO:0005886">
    <property type="term" value="C:plasma membrane"/>
    <property type="evidence" value="ECO:0007669"/>
    <property type="project" value="UniProtKB-SubCell"/>
</dbReference>
<evidence type="ECO:0000313" key="14">
    <source>
        <dbReference type="Proteomes" id="UP000005039"/>
    </source>
</evidence>
<keyword evidence="6 11" id="KW-0812">Transmembrane</keyword>
<sequence>MKNKDALKLFFSDNAFICLIVFLTQFFFFGILFMIKGIWFEEIFYFTFLVFFMLTLFILIRFYKVGRVYEKLLLKSKLLNDYIIEGPRSDFEKNYNLMIDEIIKISRDKEIAQKQDKKIQKLMIYRFVHQMKTPLSVLKLIYENNGDKDDYKRIGRNINTLEYNLNQILNIYKLDDFKNDFVSEKVFLKNVCKDSINDLKDYFISSQIYPKLDIEDNICVYSDSKWLKLIIHQILTNAIKYSNSNQSVNVTAKKTDDRVYLSITDYGIGIEKADLKSIFELFYIGKNGRNNADSSGIGLYIVKKVSEYLGHKLEVESDINRGTTITVIFQ</sequence>
<evidence type="ECO:0000256" key="7">
    <source>
        <dbReference type="ARBA" id="ARBA00022777"/>
    </source>
</evidence>
<dbReference type="SMART" id="SM00387">
    <property type="entry name" value="HATPase_c"/>
    <property type="match status" value="1"/>
</dbReference>
<dbReference type="InterPro" id="IPR005467">
    <property type="entry name" value="His_kinase_dom"/>
</dbReference>
<organism evidence="13 14">
    <name type="scientific">Lachnoanaerobaculum saburreum F0468</name>
    <dbReference type="NCBI Taxonomy" id="1095750"/>
    <lineage>
        <taxon>Bacteria</taxon>
        <taxon>Bacillati</taxon>
        <taxon>Bacillota</taxon>
        <taxon>Clostridia</taxon>
        <taxon>Lachnospirales</taxon>
        <taxon>Lachnospiraceae</taxon>
        <taxon>Lachnoanaerobaculum</taxon>
    </lineage>
</organism>
<dbReference type="RefSeq" id="WP_008755042.1">
    <property type="nucleotide sequence ID" value="NZ_AJGH01000130.1"/>
</dbReference>
<comment type="subcellular location">
    <subcellularLocation>
        <location evidence="2">Cell membrane</location>
        <topology evidence="2">Multi-pass membrane protein</topology>
    </subcellularLocation>
</comment>
<dbReference type="GO" id="GO:0000155">
    <property type="term" value="F:phosphorelay sensor kinase activity"/>
    <property type="evidence" value="ECO:0007669"/>
    <property type="project" value="TreeGrafter"/>
</dbReference>
<dbReference type="Pfam" id="PF02518">
    <property type="entry name" value="HATPase_c"/>
    <property type="match status" value="1"/>
</dbReference>
<keyword evidence="9" id="KW-0902">Two-component regulatory system</keyword>
<evidence type="ECO:0000256" key="5">
    <source>
        <dbReference type="ARBA" id="ARBA00022679"/>
    </source>
</evidence>
<gene>
    <name evidence="13" type="ORF">HMPREF9970_0944</name>
</gene>
<dbReference type="SUPFAM" id="SSF55874">
    <property type="entry name" value="ATPase domain of HSP90 chaperone/DNA topoisomerase II/histidine kinase"/>
    <property type="match status" value="1"/>
</dbReference>
<evidence type="ECO:0000313" key="13">
    <source>
        <dbReference type="EMBL" id="EIC94587.1"/>
    </source>
</evidence>
<evidence type="ECO:0000256" key="9">
    <source>
        <dbReference type="ARBA" id="ARBA00023012"/>
    </source>
</evidence>
<keyword evidence="7" id="KW-0418">Kinase</keyword>
<keyword evidence="14" id="KW-1185">Reference proteome</keyword>
<reference evidence="13 14" key="1">
    <citation type="submission" date="2012-03" db="EMBL/GenBank/DDBJ databases">
        <authorList>
            <person name="Durkin A.S."/>
            <person name="McCorrison J."/>
            <person name="Torralba M."/>
            <person name="Gillis M."/>
            <person name="Methe B."/>
            <person name="Sutton G."/>
            <person name="Nelson K.E."/>
        </authorList>
    </citation>
    <scope>NUCLEOTIDE SEQUENCE [LARGE SCALE GENOMIC DNA]</scope>
    <source>
        <strain evidence="13 14">F0468</strain>
    </source>
</reference>
<proteinExistence type="predicted"/>
<dbReference type="EC" id="2.7.13.3" evidence="3"/>
<dbReference type="PATRIC" id="fig|1095750.3.peg.2574"/>
<evidence type="ECO:0000256" key="8">
    <source>
        <dbReference type="ARBA" id="ARBA00022989"/>
    </source>
</evidence>
<accession>I0R4H9</accession>
<dbReference type="PANTHER" id="PTHR45453:SF2">
    <property type="entry name" value="HISTIDINE KINASE"/>
    <property type="match status" value="1"/>
</dbReference>
<feature type="transmembrane region" description="Helical" evidence="11">
    <location>
        <begin position="43"/>
        <end position="63"/>
    </location>
</feature>
<evidence type="ECO:0000256" key="1">
    <source>
        <dbReference type="ARBA" id="ARBA00000085"/>
    </source>
</evidence>
<dbReference type="GO" id="GO:0016036">
    <property type="term" value="P:cellular response to phosphate starvation"/>
    <property type="evidence" value="ECO:0007669"/>
    <property type="project" value="TreeGrafter"/>
</dbReference>
<dbReference type="AlphaFoldDB" id="I0R4H9"/>
<feature type="domain" description="Histidine kinase" evidence="12">
    <location>
        <begin position="126"/>
        <end position="330"/>
    </location>
</feature>
<keyword evidence="10 11" id="KW-0472">Membrane</keyword>
<dbReference type="Proteomes" id="UP000005039">
    <property type="component" value="Unassembled WGS sequence"/>
</dbReference>
<feature type="transmembrane region" description="Helical" evidence="11">
    <location>
        <begin position="16"/>
        <end position="37"/>
    </location>
</feature>
<evidence type="ECO:0000256" key="10">
    <source>
        <dbReference type="ARBA" id="ARBA00023136"/>
    </source>
</evidence>
<dbReference type="eggNOG" id="COG2205">
    <property type="taxonomic scope" value="Bacteria"/>
</dbReference>
<dbReference type="PROSITE" id="PS50109">
    <property type="entry name" value="HIS_KIN"/>
    <property type="match status" value="1"/>
</dbReference>
<keyword evidence="8 11" id="KW-1133">Transmembrane helix</keyword>
<evidence type="ECO:0000256" key="3">
    <source>
        <dbReference type="ARBA" id="ARBA00012438"/>
    </source>
</evidence>
<evidence type="ECO:0000256" key="11">
    <source>
        <dbReference type="SAM" id="Phobius"/>
    </source>
</evidence>
<comment type="catalytic activity">
    <reaction evidence="1">
        <text>ATP + protein L-histidine = ADP + protein N-phospho-L-histidine.</text>
        <dbReference type="EC" id="2.7.13.3"/>
    </reaction>
</comment>
<dbReference type="PRINTS" id="PR00344">
    <property type="entry name" value="BCTRLSENSOR"/>
</dbReference>
<dbReference type="InterPro" id="IPR050351">
    <property type="entry name" value="BphY/WalK/GraS-like"/>
</dbReference>
<dbReference type="OrthoDB" id="9780487at2"/>
<evidence type="ECO:0000256" key="2">
    <source>
        <dbReference type="ARBA" id="ARBA00004651"/>
    </source>
</evidence>